<accession>A0ABW9QQV5</accession>
<feature type="domain" description="Transposase IS110-like N-terminal" evidence="1">
    <location>
        <begin position="3"/>
        <end position="159"/>
    </location>
</feature>
<evidence type="ECO:0000313" key="4">
    <source>
        <dbReference type="Proteomes" id="UP000437736"/>
    </source>
</evidence>
<dbReference type="PANTHER" id="PTHR33055">
    <property type="entry name" value="TRANSPOSASE FOR INSERTION SEQUENCE ELEMENT IS1111A"/>
    <property type="match status" value="1"/>
</dbReference>
<dbReference type="InterPro" id="IPR047650">
    <property type="entry name" value="Transpos_IS110"/>
</dbReference>
<name>A0ABW9QQV5_9ACTN</name>
<sequence>MFVGHDWAEDHHDIQINDETGRRLSRARLPEGVEGVARFHALVGEHAEDPAEVVVVSETDRGLFVGALVAAGYEVYAVNPMSVARYRERHATSGAKSDPGDAATMAELGRTDRHHHRRIAADSEGAEALKVLARAHQNLVWLRQRQANQLRSTLREFYPAALGLGELHGFDALGVLAVAPTPERGRLLSRSKIAAAIGRAGRQRHLDARAGELQAVLRAEQLAAPAAVSEAMGASVTAVVAVISTLNTQIARLEEQLEEGFDSHPDAKIVRSLPGLGTILGARVLAEFGDAPGRYADAKSRKNYAGTSPVTRASGKSRVVLARHVRNRRLGDACYLWAFAALSSSPGARAFYDAQRAANRTHNQALRALANRLVGVLHGCLTHATLYDEHTAWAHRLQLAS</sequence>
<dbReference type="PANTHER" id="PTHR33055:SF3">
    <property type="entry name" value="PUTATIVE TRANSPOSASE FOR IS117-RELATED"/>
    <property type="match status" value="1"/>
</dbReference>
<proteinExistence type="predicted"/>
<feature type="domain" description="Transposase IS116/IS110/IS902 C-terminal" evidence="2">
    <location>
        <begin position="268"/>
        <end position="352"/>
    </location>
</feature>
<protein>
    <submittedName>
        <fullName evidence="3">IS110 family transposase</fullName>
    </submittedName>
</protein>
<dbReference type="NCBIfam" id="NF033542">
    <property type="entry name" value="transpos_IS110"/>
    <property type="match status" value="1"/>
</dbReference>
<dbReference type="Pfam" id="PF01548">
    <property type="entry name" value="DEDD_Tnp_IS110"/>
    <property type="match status" value="1"/>
</dbReference>
<dbReference type="Pfam" id="PF02371">
    <property type="entry name" value="Transposase_20"/>
    <property type="match status" value="1"/>
</dbReference>
<dbReference type="InterPro" id="IPR003346">
    <property type="entry name" value="Transposase_20"/>
</dbReference>
<dbReference type="EMBL" id="WJHE01000242">
    <property type="protein sequence ID" value="MST32204.1"/>
    <property type="molecule type" value="Genomic_DNA"/>
</dbReference>
<evidence type="ECO:0000313" key="3">
    <source>
        <dbReference type="EMBL" id="MST32204.1"/>
    </source>
</evidence>
<dbReference type="InterPro" id="IPR002525">
    <property type="entry name" value="Transp_IS110-like_N"/>
</dbReference>
<evidence type="ECO:0000259" key="2">
    <source>
        <dbReference type="Pfam" id="PF02371"/>
    </source>
</evidence>
<dbReference type="Proteomes" id="UP000437736">
    <property type="component" value="Unassembled WGS sequence"/>
</dbReference>
<evidence type="ECO:0000259" key="1">
    <source>
        <dbReference type="Pfam" id="PF01548"/>
    </source>
</evidence>
<comment type="caution">
    <text evidence="3">The sequence shown here is derived from an EMBL/GenBank/DDBJ whole genome shotgun (WGS) entry which is preliminary data.</text>
</comment>
<gene>
    <name evidence="3" type="ORF">GHK86_05620</name>
</gene>
<keyword evidence="4" id="KW-1185">Reference proteome</keyword>
<reference evidence="3 4" key="1">
    <citation type="submission" date="2019-11" db="EMBL/GenBank/DDBJ databases">
        <title>Acidiferrimicrobium australis gen. nov., sp. nov., an acidophilic and obligately heterotrophic, member of the Actinobacteria that catalyses dissimilatory oxido- reduction of iron isolated from metal-rich acidic water in Chile.</title>
        <authorList>
            <person name="Gonzalez D."/>
            <person name="Huber K."/>
            <person name="Hedrich S."/>
            <person name="Rojas-Villalobos C."/>
            <person name="Quatrini R."/>
            <person name="Dinamarca M.A."/>
            <person name="Schwarz A."/>
            <person name="Canales C."/>
            <person name="Nancucheo I."/>
        </authorList>
    </citation>
    <scope>NUCLEOTIDE SEQUENCE [LARGE SCALE GENOMIC DNA]</scope>
    <source>
        <strain evidence="3 4">USS-CCA1</strain>
    </source>
</reference>
<organism evidence="3 4">
    <name type="scientific">Acidiferrimicrobium australe</name>
    <dbReference type="NCBI Taxonomy" id="2664430"/>
    <lineage>
        <taxon>Bacteria</taxon>
        <taxon>Bacillati</taxon>
        <taxon>Actinomycetota</taxon>
        <taxon>Acidimicrobiia</taxon>
        <taxon>Acidimicrobiales</taxon>
        <taxon>Acidimicrobiaceae</taxon>
        <taxon>Acidiferrimicrobium</taxon>
    </lineage>
</organism>